<comment type="caution">
    <text evidence="10">The sequence shown here is derived from an EMBL/GenBank/DDBJ whole genome shotgun (WGS) entry which is preliminary data.</text>
</comment>
<keyword evidence="7 9" id="KW-0472">Membrane</keyword>
<protein>
    <recommendedName>
        <fullName evidence="9">Carbohydrate sulfotransferase</fullName>
        <ecNumber evidence="9">2.8.2.-</ecNumber>
    </recommendedName>
</protein>
<evidence type="ECO:0000256" key="2">
    <source>
        <dbReference type="ARBA" id="ARBA00006339"/>
    </source>
</evidence>
<sequence>MLFRRLVNICYRKLRCVVTVVLILMVAACYVYWDNWLTYYRIRTFLPGVKWSWYPPNTVTSSKVENIHLYHSNDIHEKRKQQLTSACKTVNDPLSYMKGGTGLNVKRNFLLDQNHHVFFCRIEKIGSKFIVKFLQKLEEVTMPETIKKEKSIAVKELIKSKQLSLISELPNISFTDLHRAIMKSFKFLFVREPYGRLVSGYVDKFLMPNSLFWTTLGKLASKILHNTDVKCGHNLSFPDFIRFVVHTEHTGEHTNRHFTSMCEHCRPCDISYDLIGKMETFRDDFSVLLNAWNKIYNTNVTFDDFESETAYERAMFYSKRLFGMKSRIEKCVSFYEGMERTWIGLQTQGIVPKYARFPFTESDAPGMSLKRFQESIGIAIKTVTDKSAVKYQKTEAVIEAYSLVSIDDLNNIRELVRQDCQLFGYDDSPGHIFTNRTKGRKNNVQYFKMFKT</sequence>
<evidence type="ECO:0000256" key="5">
    <source>
        <dbReference type="ARBA" id="ARBA00022989"/>
    </source>
</evidence>
<keyword evidence="9" id="KW-0735">Signal-anchor</keyword>
<proteinExistence type="inferred from homology"/>
<evidence type="ECO:0000256" key="8">
    <source>
        <dbReference type="ARBA" id="ARBA00023180"/>
    </source>
</evidence>
<keyword evidence="4 9" id="KW-0812">Transmembrane</keyword>
<dbReference type="PANTHER" id="PTHR12137:SF54">
    <property type="entry name" value="CARBOHYDRATE SULFOTRANSFERASE"/>
    <property type="match status" value="1"/>
</dbReference>
<name>A0A210QQK8_MIZYE</name>
<evidence type="ECO:0000256" key="6">
    <source>
        <dbReference type="ARBA" id="ARBA00023034"/>
    </source>
</evidence>
<accession>A0A210QQK8</accession>
<evidence type="ECO:0000256" key="3">
    <source>
        <dbReference type="ARBA" id="ARBA00022679"/>
    </source>
</evidence>
<keyword evidence="11" id="KW-1185">Reference proteome</keyword>
<gene>
    <name evidence="10" type="ORF">KP79_PYT17329</name>
</gene>
<keyword evidence="3 9" id="KW-0808">Transferase</keyword>
<dbReference type="Proteomes" id="UP000242188">
    <property type="component" value="Unassembled WGS sequence"/>
</dbReference>
<evidence type="ECO:0000256" key="4">
    <source>
        <dbReference type="ARBA" id="ARBA00022692"/>
    </source>
</evidence>
<dbReference type="AlphaFoldDB" id="A0A210QQK8"/>
<dbReference type="PANTHER" id="PTHR12137">
    <property type="entry name" value="CARBOHYDRATE SULFOTRANSFERASE"/>
    <property type="match status" value="1"/>
</dbReference>
<dbReference type="PROSITE" id="PS51257">
    <property type="entry name" value="PROKAR_LIPOPROTEIN"/>
    <property type="match status" value="1"/>
</dbReference>
<keyword evidence="9" id="KW-0119">Carbohydrate metabolism</keyword>
<comment type="subcellular location">
    <subcellularLocation>
        <location evidence="1 9">Golgi apparatus membrane</location>
        <topology evidence="1 9">Single-pass type II membrane protein</topology>
    </subcellularLocation>
</comment>
<dbReference type="GO" id="GO:0008146">
    <property type="term" value="F:sulfotransferase activity"/>
    <property type="evidence" value="ECO:0007669"/>
    <property type="project" value="InterPro"/>
</dbReference>
<dbReference type="GO" id="GO:0016051">
    <property type="term" value="P:carbohydrate biosynthetic process"/>
    <property type="evidence" value="ECO:0007669"/>
    <property type="project" value="InterPro"/>
</dbReference>
<evidence type="ECO:0000256" key="1">
    <source>
        <dbReference type="ARBA" id="ARBA00004323"/>
    </source>
</evidence>
<comment type="similarity">
    <text evidence="2 9">Belongs to the sulfotransferase 2 family.</text>
</comment>
<keyword evidence="8 9" id="KW-0325">Glycoprotein</keyword>
<dbReference type="OrthoDB" id="2019940at2759"/>
<dbReference type="EC" id="2.8.2.-" evidence="9"/>
<dbReference type="InterPro" id="IPR018011">
    <property type="entry name" value="Carb_sulfotrans_8-10"/>
</dbReference>
<evidence type="ECO:0000313" key="11">
    <source>
        <dbReference type="Proteomes" id="UP000242188"/>
    </source>
</evidence>
<evidence type="ECO:0000313" key="10">
    <source>
        <dbReference type="EMBL" id="OWF50994.1"/>
    </source>
</evidence>
<evidence type="ECO:0000256" key="9">
    <source>
        <dbReference type="RuleBase" id="RU364020"/>
    </source>
</evidence>
<dbReference type="InterPro" id="IPR005331">
    <property type="entry name" value="Sulfotransferase"/>
</dbReference>
<keyword evidence="6 9" id="KW-0333">Golgi apparatus</keyword>
<organism evidence="10 11">
    <name type="scientific">Mizuhopecten yessoensis</name>
    <name type="common">Japanese scallop</name>
    <name type="synonym">Patinopecten yessoensis</name>
    <dbReference type="NCBI Taxonomy" id="6573"/>
    <lineage>
        <taxon>Eukaryota</taxon>
        <taxon>Metazoa</taxon>
        <taxon>Spiralia</taxon>
        <taxon>Lophotrochozoa</taxon>
        <taxon>Mollusca</taxon>
        <taxon>Bivalvia</taxon>
        <taxon>Autobranchia</taxon>
        <taxon>Pteriomorphia</taxon>
        <taxon>Pectinida</taxon>
        <taxon>Pectinoidea</taxon>
        <taxon>Pectinidae</taxon>
        <taxon>Mizuhopecten</taxon>
    </lineage>
</organism>
<reference evidence="10 11" key="1">
    <citation type="journal article" date="2017" name="Nat. Ecol. Evol.">
        <title>Scallop genome provides insights into evolution of bilaterian karyotype and development.</title>
        <authorList>
            <person name="Wang S."/>
            <person name="Zhang J."/>
            <person name="Jiao W."/>
            <person name="Li J."/>
            <person name="Xun X."/>
            <person name="Sun Y."/>
            <person name="Guo X."/>
            <person name="Huan P."/>
            <person name="Dong B."/>
            <person name="Zhang L."/>
            <person name="Hu X."/>
            <person name="Sun X."/>
            <person name="Wang J."/>
            <person name="Zhao C."/>
            <person name="Wang Y."/>
            <person name="Wang D."/>
            <person name="Huang X."/>
            <person name="Wang R."/>
            <person name="Lv J."/>
            <person name="Li Y."/>
            <person name="Zhang Z."/>
            <person name="Liu B."/>
            <person name="Lu W."/>
            <person name="Hui Y."/>
            <person name="Liang J."/>
            <person name="Zhou Z."/>
            <person name="Hou R."/>
            <person name="Li X."/>
            <person name="Liu Y."/>
            <person name="Li H."/>
            <person name="Ning X."/>
            <person name="Lin Y."/>
            <person name="Zhao L."/>
            <person name="Xing Q."/>
            <person name="Dou J."/>
            <person name="Li Y."/>
            <person name="Mao J."/>
            <person name="Guo H."/>
            <person name="Dou H."/>
            <person name="Li T."/>
            <person name="Mu C."/>
            <person name="Jiang W."/>
            <person name="Fu Q."/>
            <person name="Fu X."/>
            <person name="Miao Y."/>
            <person name="Liu J."/>
            <person name="Yu Q."/>
            <person name="Li R."/>
            <person name="Liao H."/>
            <person name="Li X."/>
            <person name="Kong Y."/>
            <person name="Jiang Z."/>
            <person name="Chourrout D."/>
            <person name="Li R."/>
            <person name="Bao Z."/>
        </authorList>
    </citation>
    <scope>NUCLEOTIDE SEQUENCE [LARGE SCALE GENOMIC DNA]</scope>
    <source>
        <strain evidence="10 11">PY_sf001</strain>
    </source>
</reference>
<feature type="transmembrane region" description="Helical" evidence="9">
    <location>
        <begin position="12"/>
        <end position="33"/>
    </location>
</feature>
<dbReference type="EMBL" id="NEDP02002410">
    <property type="protein sequence ID" value="OWF50994.1"/>
    <property type="molecule type" value="Genomic_DNA"/>
</dbReference>
<dbReference type="Pfam" id="PF03567">
    <property type="entry name" value="Sulfotransfer_2"/>
    <property type="match status" value="1"/>
</dbReference>
<evidence type="ECO:0000256" key="7">
    <source>
        <dbReference type="ARBA" id="ARBA00023136"/>
    </source>
</evidence>
<keyword evidence="5 9" id="KW-1133">Transmembrane helix</keyword>
<dbReference type="GO" id="GO:0000139">
    <property type="term" value="C:Golgi membrane"/>
    <property type="evidence" value="ECO:0007669"/>
    <property type="project" value="UniProtKB-SubCell"/>
</dbReference>